<evidence type="ECO:0000313" key="6">
    <source>
        <dbReference type="EMBL" id="QHT85845.1"/>
    </source>
</evidence>
<dbReference type="Pfam" id="PF00488">
    <property type="entry name" value="MutS_V"/>
    <property type="match status" value="1"/>
</dbReference>
<evidence type="ECO:0000256" key="1">
    <source>
        <dbReference type="ARBA" id="ARBA00022741"/>
    </source>
</evidence>
<evidence type="ECO:0000259" key="5">
    <source>
        <dbReference type="SMART" id="SM00534"/>
    </source>
</evidence>
<keyword evidence="4" id="KW-1133">Transmembrane helix</keyword>
<feature type="transmembrane region" description="Helical" evidence="4">
    <location>
        <begin position="232"/>
        <end position="253"/>
    </location>
</feature>
<sequence>MNIFFTKNQEEEILKKELTQFKLPISYISDNLHSLPQNVATDLELDQLIKTSSVRSKDDATESEKPIYHYIFQPKHKFAEKTIPLWKKHFTSNQTYLNETQNILQNMRTYKKNMDIHKLVYSPNYEKIMNVWQNTKENKDFLEKYSYMDVEWFKFLNRMPSFLQTMSFVNMTSPILALIIPFIFLLAPFIILKIQGVPISFTVYIDTLCDLAKYHFIGKAVTMLRNFNAQNLVYFIMMICFYGYQCYTNYTACIRFYRNIREMNDQIIEMRNYLDYSIESMKQFVQLSENCQQYDLFNSDLFYHMDNLILLRQILSKVAKFEPSLGKVTEIGLLLRCFYEIHENYEIGNSIHWSFGFEGYMNNLLGIHENLCENRVNYTKYGSQKQQILAQYYPAHMHESYVSNDCNMDKNMVITGPNAAGKTTFLKTTILNVLFSQQFGCGFFKSCELEPYTHIHSYLNIPDTSARDSLFQAESRRCKEILDAINNDSVSTSIENKRHFCIFDELYSGTNPEEATKSAFAFLNYLSKYENVDFILTTHYVSVCKRLQKVPTVRNWRMEAMQNADGEIRYTYKIGRGISKIQGAFSVLRDMGYPAEILQTIRDYDSVSNKKRKNTKN</sequence>
<feature type="domain" description="DNA mismatch repair proteins mutS family" evidence="5">
    <location>
        <begin position="409"/>
        <end position="606"/>
    </location>
</feature>
<keyword evidence="1" id="KW-0547">Nucleotide-binding</keyword>
<evidence type="ECO:0000256" key="3">
    <source>
        <dbReference type="ARBA" id="ARBA00023125"/>
    </source>
</evidence>
<keyword evidence="3" id="KW-0238">DNA-binding</keyword>
<dbReference type="Gene3D" id="3.40.50.300">
    <property type="entry name" value="P-loop containing nucleotide triphosphate hydrolases"/>
    <property type="match status" value="1"/>
</dbReference>
<dbReference type="SMART" id="SM00534">
    <property type="entry name" value="MUTSac"/>
    <property type="match status" value="1"/>
</dbReference>
<dbReference type="PANTHER" id="PTHR11361:SF99">
    <property type="entry name" value="DNA MISMATCH REPAIR PROTEIN"/>
    <property type="match status" value="1"/>
</dbReference>
<name>A0A6C0I0C2_9ZZZZ</name>
<keyword evidence="4" id="KW-0472">Membrane</keyword>
<dbReference type="PANTHER" id="PTHR11361">
    <property type="entry name" value="DNA MISMATCH REPAIR PROTEIN MUTS FAMILY MEMBER"/>
    <property type="match status" value="1"/>
</dbReference>
<dbReference type="GO" id="GO:0005829">
    <property type="term" value="C:cytosol"/>
    <property type="evidence" value="ECO:0007669"/>
    <property type="project" value="TreeGrafter"/>
</dbReference>
<organism evidence="6">
    <name type="scientific">viral metagenome</name>
    <dbReference type="NCBI Taxonomy" id="1070528"/>
    <lineage>
        <taxon>unclassified sequences</taxon>
        <taxon>metagenomes</taxon>
        <taxon>organismal metagenomes</taxon>
    </lineage>
</organism>
<dbReference type="AlphaFoldDB" id="A0A6C0I0C2"/>
<dbReference type="GO" id="GO:0006298">
    <property type="term" value="P:mismatch repair"/>
    <property type="evidence" value="ECO:0007669"/>
    <property type="project" value="InterPro"/>
</dbReference>
<dbReference type="EMBL" id="MN740047">
    <property type="protein sequence ID" value="QHT85845.1"/>
    <property type="molecule type" value="Genomic_DNA"/>
</dbReference>
<evidence type="ECO:0000256" key="4">
    <source>
        <dbReference type="SAM" id="Phobius"/>
    </source>
</evidence>
<dbReference type="InterPro" id="IPR000432">
    <property type="entry name" value="DNA_mismatch_repair_MutS_C"/>
</dbReference>
<feature type="transmembrane region" description="Helical" evidence="4">
    <location>
        <begin position="168"/>
        <end position="191"/>
    </location>
</feature>
<protein>
    <recommendedName>
        <fullName evidence="5">DNA mismatch repair proteins mutS family domain-containing protein</fullName>
    </recommendedName>
</protein>
<reference evidence="6" key="1">
    <citation type="journal article" date="2020" name="Nature">
        <title>Giant virus diversity and host interactions through global metagenomics.</title>
        <authorList>
            <person name="Schulz F."/>
            <person name="Roux S."/>
            <person name="Paez-Espino D."/>
            <person name="Jungbluth S."/>
            <person name="Walsh D.A."/>
            <person name="Denef V.J."/>
            <person name="McMahon K.D."/>
            <person name="Konstantinidis K.T."/>
            <person name="Eloe-Fadrosh E.A."/>
            <person name="Kyrpides N.C."/>
            <person name="Woyke T."/>
        </authorList>
    </citation>
    <scope>NUCLEOTIDE SEQUENCE</scope>
    <source>
        <strain evidence="6">GVMAG-M-3300023184-182</strain>
    </source>
</reference>
<accession>A0A6C0I0C2</accession>
<keyword evidence="2" id="KW-0067">ATP-binding</keyword>
<dbReference type="GO" id="GO:0005524">
    <property type="term" value="F:ATP binding"/>
    <property type="evidence" value="ECO:0007669"/>
    <property type="project" value="UniProtKB-KW"/>
</dbReference>
<dbReference type="InterPro" id="IPR027417">
    <property type="entry name" value="P-loop_NTPase"/>
</dbReference>
<dbReference type="GO" id="GO:0140664">
    <property type="term" value="F:ATP-dependent DNA damage sensor activity"/>
    <property type="evidence" value="ECO:0007669"/>
    <property type="project" value="InterPro"/>
</dbReference>
<evidence type="ECO:0000256" key="2">
    <source>
        <dbReference type="ARBA" id="ARBA00022840"/>
    </source>
</evidence>
<dbReference type="SUPFAM" id="SSF52540">
    <property type="entry name" value="P-loop containing nucleoside triphosphate hydrolases"/>
    <property type="match status" value="1"/>
</dbReference>
<dbReference type="GO" id="GO:0030983">
    <property type="term" value="F:mismatched DNA binding"/>
    <property type="evidence" value="ECO:0007669"/>
    <property type="project" value="InterPro"/>
</dbReference>
<dbReference type="InterPro" id="IPR045076">
    <property type="entry name" value="MutS"/>
</dbReference>
<proteinExistence type="predicted"/>
<keyword evidence="4" id="KW-0812">Transmembrane</keyword>